<dbReference type="PANTHER" id="PTHR36109">
    <property type="entry name" value="MEMBRANE PROTEIN-RELATED"/>
    <property type="match status" value="1"/>
</dbReference>
<comment type="caution">
    <text evidence="3">The sequence shown here is derived from an EMBL/GenBank/DDBJ whole genome shotgun (WGS) entry which is preliminary data.</text>
</comment>
<accession>A0ABU5U6K7</accession>
<feature type="compositionally biased region" description="Basic and acidic residues" evidence="1">
    <location>
        <begin position="312"/>
        <end position="353"/>
    </location>
</feature>
<evidence type="ECO:0000256" key="1">
    <source>
        <dbReference type="SAM" id="MobiDB-lite"/>
    </source>
</evidence>
<evidence type="ECO:0000259" key="2">
    <source>
        <dbReference type="Pfam" id="PF11181"/>
    </source>
</evidence>
<dbReference type="InterPro" id="IPR052948">
    <property type="entry name" value="Low_temp-induced_all0457"/>
</dbReference>
<feature type="domain" description="General stress protein 17M-like" evidence="2">
    <location>
        <begin position="12"/>
        <end position="83"/>
    </location>
</feature>
<feature type="compositionally biased region" description="Polar residues" evidence="1">
    <location>
        <begin position="257"/>
        <end position="272"/>
    </location>
</feature>
<evidence type="ECO:0000313" key="3">
    <source>
        <dbReference type="EMBL" id="MEA5522845.1"/>
    </source>
</evidence>
<dbReference type="PANTHER" id="PTHR36109:SF2">
    <property type="entry name" value="MEMBRANE PROTEIN"/>
    <property type="match status" value="1"/>
</dbReference>
<feature type="compositionally biased region" description="Basic and acidic residues" evidence="1">
    <location>
        <begin position="275"/>
        <end position="285"/>
    </location>
</feature>
<dbReference type="RefSeq" id="WP_323219118.1">
    <property type="nucleotide sequence ID" value="NZ_JAYGHT010000194.1"/>
</dbReference>
<dbReference type="Proteomes" id="UP001301728">
    <property type="component" value="Unassembled WGS sequence"/>
</dbReference>
<dbReference type="EMBL" id="JAYGHT010000194">
    <property type="protein sequence ID" value="MEA5522845.1"/>
    <property type="molecule type" value="Genomic_DNA"/>
</dbReference>
<protein>
    <submittedName>
        <fullName evidence="3">General stress protein</fullName>
    </submittedName>
</protein>
<name>A0ABU5U6K7_9CYAN</name>
<keyword evidence="4" id="KW-1185">Reference proteome</keyword>
<gene>
    <name evidence="3" type="ORF">VB854_28340</name>
</gene>
<reference evidence="3 4" key="1">
    <citation type="submission" date="2023-12" db="EMBL/GenBank/DDBJ databases">
        <title>Baltic Sea Cyanobacteria.</title>
        <authorList>
            <person name="Delbaje E."/>
            <person name="Fewer D.P."/>
            <person name="Shishido T.K."/>
        </authorList>
    </citation>
    <scope>NUCLEOTIDE SEQUENCE [LARGE SCALE GENOMIC DNA]</scope>
    <source>
        <strain evidence="3 4">CCNP 1315</strain>
    </source>
</reference>
<proteinExistence type="predicted"/>
<organism evidence="3 4">
    <name type="scientific">Limnoraphis robusta CCNP1315</name>
    <dbReference type="NCBI Taxonomy" id="3110306"/>
    <lineage>
        <taxon>Bacteria</taxon>
        <taxon>Bacillati</taxon>
        <taxon>Cyanobacteriota</taxon>
        <taxon>Cyanophyceae</taxon>
        <taxon>Oscillatoriophycideae</taxon>
        <taxon>Oscillatoriales</taxon>
        <taxon>Sirenicapillariaceae</taxon>
        <taxon>Limnoraphis</taxon>
    </lineage>
</organism>
<dbReference type="Pfam" id="PF11181">
    <property type="entry name" value="YflT"/>
    <property type="match status" value="1"/>
</dbReference>
<sequence length="375" mass="41810">MTRAATDYKRGVGVFQTRRQVEQALDQLRDRNFDLKQVSVIAPDSDRDSEVEVYTHSQGNHADTGAVSGAIAGGTLGIITGLLVGLGAVAIPGIGPILLAGAEATALATTLAGTAIGGTSGGIIGALIGLGIPEDQAKVYNDRLSQHQYIVIVTGTPRTVDQAEDILRHQGMEQWHVYDALQVEVTPMIDDEVSSSSFEDQERAIITPPEIQRKVGHPEHSERIEREERTIITPRVETKNSIEYDGRPEVIEYQQRQQTVTTTPSEVKQNVVHQGDPKMMKRQERSNVNPRVEAKNSVEYEQPLEIENPVESNRRVETQHPVEYDQQRQERVNSLENLKKEDRQTMEGKKLSDNPEVIVVIDRRDAQYKSPEKRQ</sequence>
<feature type="compositionally biased region" description="Basic and acidic residues" evidence="1">
    <location>
        <begin position="361"/>
        <end position="375"/>
    </location>
</feature>
<dbReference type="InterPro" id="IPR025889">
    <property type="entry name" value="GSP17M-like_dom"/>
</dbReference>
<feature type="region of interest" description="Disordered" evidence="1">
    <location>
        <begin position="257"/>
        <end position="375"/>
    </location>
</feature>
<evidence type="ECO:0000313" key="4">
    <source>
        <dbReference type="Proteomes" id="UP001301728"/>
    </source>
</evidence>